<dbReference type="EMBL" id="MU007052">
    <property type="protein sequence ID" value="KAF2428891.1"/>
    <property type="molecule type" value="Genomic_DNA"/>
</dbReference>
<evidence type="ECO:0000256" key="5">
    <source>
        <dbReference type="ARBA" id="ARBA00023235"/>
    </source>
</evidence>
<keyword evidence="10" id="KW-1185">Reference proteome</keyword>
<comment type="catalytic activity">
    <reaction evidence="1 6">
        <text>[protein]-peptidylproline (omega=180) = [protein]-peptidylproline (omega=0)</text>
        <dbReference type="Rhea" id="RHEA:16237"/>
        <dbReference type="Rhea" id="RHEA-COMP:10747"/>
        <dbReference type="Rhea" id="RHEA-COMP:10748"/>
        <dbReference type="ChEBI" id="CHEBI:83833"/>
        <dbReference type="ChEBI" id="CHEBI:83834"/>
        <dbReference type="EC" id="5.2.1.8"/>
    </reaction>
</comment>
<evidence type="ECO:0000256" key="7">
    <source>
        <dbReference type="SAM" id="SignalP"/>
    </source>
</evidence>
<dbReference type="Pfam" id="PF00254">
    <property type="entry name" value="FKBP_C"/>
    <property type="match status" value="1"/>
</dbReference>
<dbReference type="InterPro" id="IPR046357">
    <property type="entry name" value="PPIase_dom_sf"/>
</dbReference>
<dbReference type="InterPro" id="IPR001179">
    <property type="entry name" value="PPIase_FKBP_dom"/>
</dbReference>
<gene>
    <name evidence="9" type="ORF">EJ08DRAFT_698907</name>
</gene>
<evidence type="ECO:0000259" key="8">
    <source>
        <dbReference type="PROSITE" id="PS50059"/>
    </source>
</evidence>
<comment type="caution">
    <text evidence="9">The sequence shown here is derived from an EMBL/GenBank/DDBJ whole genome shotgun (WGS) entry which is preliminary data.</text>
</comment>
<dbReference type="GO" id="GO:0005783">
    <property type="term" value="C:endoplasmic reticulum"/>
    <property type="evidence" value="ECO:0007669"/>
    <property type="project" value="TreeGrafter"/>
</dbReference>
<organism evidence="9 10">
    <name type="scientific">Tothia fuscella</name>
    <dbReference type="NCBI Taxonomy" id="1048955"/>
    <lineage>
        <taxon>Eukaryota</taxon>
        <taxon>Fungi</taxon>
        <taxon>Dikarya</taxon>
        <taxon>Ascomycota</taxon>
        <taxon>Pezizomycotina</taxon>
        <taxon>Dothideomycetes</taxon>
        <taxon>Pleosporomycetidae</taxon>
        <taxon>Venturiales</taxon>
        <taxon>Cylindrosympodiaceae</taxon>
        <taxon>Tothia</taxon>
    </lineage>
</organism>
<proteinExistence type="predicted"/>
<keyword evidence="5 6" id="KW-0413">Isomerase</keyword>
<dbReference type="PROSITE" id="PS50059">
    <property type="entry name" value="FKBP_PPIASE"/>
    <property type="match status" value="1"/>
</dbReference>
<dbReference type="Proteomes" id="UP000800235">
    <property type="component" value="Unassembled WGS sequence"/>
</dbReference>
<keyword evidence="7" id="KW-0732">Signal</keyword>
<feature type="signal peptide" evidence="7">
    <location>
        <begin position="1"/>
        <end position="25"/>
    </location>
</feature>
<evidence type="ECO:0000256" key="6">
    <source>
        <dbReference type="PROSITE-ProRule" id="PRU00277"/>
    </source>
</evidence>
<feature type="domain" description="PPIase FKBP-type" evidence="8">
    <location>
        <begin position="59"/>
        <end position="153"/>
    </location>
</feature>
<dbReference type="InterPro" id="IPR044609">
    <property type="entry name" value="FKBP2/11"/>
</dbReference>
<dbReference type="OrthoDB" id="1902587at2759"/>
<dbReference type="EC" id="5.2.1.8" evidence="3 6"/>
<keyword evidence="4 6" id="KW-0697">Rotamase</keyword>
<evidence type="ECO:0000256" key="1">
    <source>
        <dbReference type="ARBA" id="ARBA00000971"/>
    </source>
</evidence>
<sequence>MDRTLLSITFLLLVTPTTLTPVISARSSSSCNNYPHFTEKVTWTTTQCAFCSPLESKANQTLWLNYNGTLTNGTLFDSSYTAEKPWPLGDPFNFTLGSGQVIQGFDAGLYDMCPGEKRKLVIPPKYGYGEKGVPGAIPPNATLTFNVELTGIGAIQNRTFFH</sequence>
<dbReference type="FunFam" id="3.10.50.40:FF:000006">
    <property type="entry name" value="Peptidyl-prolyl cis-trans isomerase"/>
    <property type="match status" value="1"/>
</dbReference>
<dbReference type="AlphaFoldDB" id="A0A9P4NPE3"/>
<evidence type="ECO:0000256" key="3">
    <source>
        <dbReference type="ARBA" id="ARBA00013194"/>
    </source>
</evidence>
<evidence type="ECO:0000256" key="2">
    <source>
        <dbReference type="ARBA" id="ARBA00002388"/>
    </source>
</evidence>
<evidence type="ECO:0000256" key="4">
    <source>
        <dbReference type="ARBA" id="ARBA00023110"/>
    </source>
</evidence>
<reference evidence="9" key="1">
    <citation type="journal article" date="2020" name="Stud. Mycol.">
        <title>101 Dothideomycetes genomes: a test case for predicting lifestyles and emergence of pathogens.</title>
        <authorList>
            <person name="Haridas S."/>
            <person name="Albert R."/>
            <person name="Binder M."/>
            <person name="Bloem J."/>
            <person name="Labutti K."/>
            <person name="Salamov A."/>
            <person name="Andreopoulos B."/>
            <person name="Baker S."/>
            <person name="Barry K."/>
            <person name="Bills G."/>
            <person name="Bluhm B."/>
            <person name="Cannon C."/>
            <person name="Castanera R."/>
            <person name="Culley D."/>
            <person name="Daum C."/>
            <person name="Ezra D."/>
            <person name="Gonzalez J."/>
            <person name="Henrissat B."/>
            <person name="Kuo A."/>
            <person name="Liang C."/>
            <person name="Lipzen A."/>
            <person name="Lutzoni F."/>
            <person name="Magnuson J."/>
            <person name="Mondo S."/>
            <person name="Nolan M."/>
            <person name="Ohm R."/>
            <person name="Pangilinan J."/>
            <person name="Park H.-J."/>
            <person name="Ramirez L."/>
            <person name="Alfaro M."/>
            <person name="Sun H."/>
            <person name="Tritt A."/>
            <person name="Yoshinaga Y."/>
            <person name="Zwiers L.-H."/>
            <person name="Turgeon B."/>
            <person name="Goodwin S."/>
            <person name="Spatafora J."/>
            <person name="Crous P."/>
            <person name="Grigoriev I."/>
        </authorList>
    </citation>
    <scope>NUCLEOTIDE SEQUENCE</scope>
    <source>
        <strain evidence="9">CBS 130266</strain>
    </source>
</reference>
<name>A0A9P4NPE3_9PEZI</name>
<evidence type="ECO:0000313" key="9">
    <source>
        <dbReference type="EMBL" id="KAF2428891.1"/>
    </source>
</evidence>
<dbReference type="Gene3D" id="3.10.50.40">
    <property type="match status" value="1"/>
</dbReference>
<dbReference type="PANTHER" id="PTHR45779:SF7">
    <property type="entry name" value="PEPTIDYLPROLYL ISOMERASE"/>
    <property type="match status" value="1"/>
</dbReference>
<evidence type="ECO:0000313" key="10">
    <source>
        <dbReference type="Proteomes" id="UP000800235"/>
    </source>
</evidence>
<accession>A0A9P4NPE3</accession>
<dbReference type="SUPFAM" id="SSF54534">
    <property type="entry name" value="FKBP-like"/>
    <property type="match status" value="1"/>
</dbReference>
<dbReference type="GO" id="GO:0003755">
    <property type="term" value="F:peptidyl-prolyl cis-trans isomerase activity"/>
    <property type="evidence" value="ECO:0007669"/>
    <property type="project" value="UniProtKB-KW"/>
</dbReference>
<protein>
    <recommendedName>
        <fullName evidence="3 6">peptidylprolyl isomerase</fullName>
        <ecNumber evidence="3 6">5.2.1.8</ecNumber>
    </recommendedName>
</protein>
<feature type="chain" id="PRO_5040202675" description="peptidylprolyl isomerase" evidence="7">
    <location>
        <begin position="26"/>
        <end position="162"/>
    </location>
</feature>
<dbReference type="PANTHER" id="PTHR45779">
    <property type="entry name" value="PEPTIDYLPROLYL ISOMERASE"/>
    <property type="match status" value="1"/>
</dbReference>
<comment type="function">
    <text evidence="2">PPIases accelerate the folding of proteins. It catalyzes the cis-trans isomerization of proline imidic peptide bonds in oligopeptides.</text>
</comment>